<evidence type="ECO:0000256" key="2">
    <source>
        <dbReference type="SAM" id="Phobius"/>
    </source>
</evidence>
<dbReference type="InterPro" id="IPR019734">
    <property type="entry name" value="TPR_rpt"/>
</dbReference>
<gene>
    <name evidence="4" type="ORF">JY572_26595</name>
</gene>
<protein>
    <submittedName>
        <fullName evidence="4">Tetratricopeptide repeat protein</fullName>
    </submittedName>
</protein>
<dbReference type="InterPro" id="IPR011990">
    <property type="entry name" value="TPR-like_helical_dom_sf"/>
</dbReference>
<dbReference type="Gene3D" id="1.25.40.10">
    <property type="entry name" value="Tetratricopeptide repeat domain"/>
    <property type="match status" value="1"/>
</dbReference>
<dbReference type="RefSeq" id="WP_206713683.1">
    <property type="nucleotide sequence ID" value="NZ_CP071091.1"/>
</dbReference>
<evidence type="ECO:0000313" key="4">
    <source>
        <dbReference type="EMBL" id="QSQ11944.1"/>
    </source>
</evidence>
<keyword evidence="2" id="KW-0472">Membrane</keyword>
<dbReference type="SUPFAM" id="SSF48452">
    <property type="entry name" value="TPR-like"/>
    <property type="match status" value="1"/>
</dbReference>
<dbReference type="EMBL" id="CP071091">
    <property type="protein sequence ID" value="QSQ11944.1"/>
    <property type="molecule type" value="Genomic_DNA"/>
</dbReference>
<evidence type="ECO:0000313" key="5">
    <source>
        <dbReference type="Proteomes" id="UP000663090"/>
    </source>
</evidence>
<evidence type="ECO:0000256" key="3">
    <source>
        <dbReference type="SAM" id="SignalP"/>
    </source>
</evidence>
<reference evidence="4 5" key="1">
    <citation type="submission" date="2021-02" db="EMBL/GenBank/DDBJ databases">
        <title>De Novo genome assembly of isolated myxobacteria.</title>
        <authorList>
            <person name="Stevens D.C."/>
        </authorList>
    </citation>
    <scope>NUCLEOTIDE SEQUENCE [LARGE SCALE GENOMIC DNA]</scope>
    <source>
        <strain evidence="4 5">SCHIC003</strain>
    </source>
</reference>
<keyword evidence="2" id="KW-1133">Transmembrane helix</keyword>
<feature type="signal peptide" evidence="3">
    <location>
        <begin position="1"/>
        <end position="17"/>
    </location>
</feature>
<feature type="transmembrane region" description="Helical" evidence="2">
    <location>
        <begin position="232"/>
        <end position="253"/>
    </location>
</feature>
<feature type="repeat" description="TPR" evidence="1">
    <location>
        <begin position="55"/>
        <end position="88"/>
    </location>
</feature>
<keyword evidence="2" id="KW-0812">Transmembrane</keyword>
<dbReference type="PROSITE" id="PS50005">
    <property type="entry name" value="TPR"/>
    <property type="match status" value="1"/>
</dbReference>
<name>A0ABX7N2Y7_9BACT</name>
<keyword evidence="1" id="KW-0802">TPR repeat</keyword>
<dbReference type="Proteomes" id="UP000663090">
    <property type="component" value="Chromosome"/>
</dbReference>
<feature type="chain" id="PRO_5046995392" evidence="3">
    <location>
        <begin position="18"/>
        <end position="271"/>
    </location>
</feature>
<organism evidence="4 5">
    <name type="scientific">Myxococcus landrumensis</name>
    <dbReference type="NCBI Taxonomy" id="2813577"/>
    <lineage>
        <taxon>Bacteria</taxon>
        <taxon>Pseudomonadati</taxon>
        <taxon>Myxococcota</taxon>
        <taxon>Myxococcia</taxon>
        <taxon>Myxococcales</taxon>
        <taxon>Cystobacterineae</taxon>
        <taxon>Myxococcaceae</taxon>
        <taxon>Myxococcus</taxon>
    </lineage>
</organism>
<keyword evidence="3" id="KW-0732">Signal</keyword>
<evidence type="ECO:0000256" key="1">
    <source>
        <dbReference type="PROSITE-ProRule" id="PRU00339"/>
    </source>
</evidence>
<keyword evidence="5" id="KW-1185">Reference proteome</keyword>
<proteinExistence type="predicted"/>
<sequence>MRALTLLLWLFATQAWGAEPPLRRAEQLFDALAFDEAATAFQAALKAPGTREERSRAWRGLAICHAVLGQRQEAQAAFEALLVLEPGTEVKSSLGPKVQVPFQAAKTALMGQRATLTVTRMPDGRVVALLEQPRNVATEVMVAVREPGAAGFSAVVRPPPGPVSMKAPPERAVEAYAVARDAGGVILFEQGTARAPLRLEAMSELPAAVASAREGALPPVASSVEEAPRRGLWPYVVGGVGLAAAGVVLGVVLTRPESLALPVADRSERLP</sequence>
<accession>A0ABX7N2Y7</accession>